<gene>
    <name evidence="1" type="ORF">BO78DRAFT_55712</name>
</gene>
<sequence length="91" mass="10364">MPILPIGDIQPMTSVSATARIHRLAWTVWTQAIDWNMATIFVTWICFGYVTCLLHRPFPLLPYTSVQGVGRRRLLGCLSHFTVGEGWEYTP</sequence>
<accession>A0A319EGV8</accession>
<evidence type="ECO:0000313" key="2">
    <source>
        <dbReference type="Proteomes" id="UP000248423"/>
    </source>
</evidence>
<keyword evidence="2" id="KW-1185">Reference proteome</keyword>
<reference evidence="1 2" key="1">
    <citation type="submission" date="2018-02" db="EMBL/GenBank/DDBJ databases">
        <title>The genomes of Aspergillus section Nigri reveals drivers in fungal speciation.</title>
        <authorList>
            <consortium name="DOE Joint Genome Institute"/>
            <person name="Vesth T.C."/>
            <person name="Nybo J."/>
            <person name="Theobald S."/>
            <person name="Brandl J."/>
            <person name="Frisvad J.C."/>
            <person name="Nielsen K.F."/>
            <person name="Lyhne E.K."/>
            <person name="Kogle M.E."/>
            <person name="Kuo A."/>
            <person name="Riley R."/>
            <person name="Clum A."/>
            <person name="Nolan M."/>
            <person name="Lipzen A."/>
            <person name="Salamov A."/>
            <person name="Henrissat B."/>
            <person name="Wiebenga A."/>
            <person name="De vries R.P."/>
            <person name="Grigoriev I.V."/>
            <person name="Mortensen U.H."/>
            <person name="Andersen M.R."/>
            <person name="Baker S.E."/>
        </authorList>
    </citation>
    <scope>NUCLEOTIDE SEQUENCE [LARGE SCALE GENOMIC DNA]</scope>
    <source>
        <strain evidence="1 2">CBS 121057</strain>
    </source>
</reference>
<protein>
    <submittedName>
        <fullName evidence="1">Uncharacterized protein</fullName>
    </submittedName>
</protein>
<evidence type="ECO:0000313" key="1">
    <source>
        <dbReference type="EMBL" id="PYI08721.1"/>
    </source>
</evidence>
<name>A0A319EGV8_ASPSB</name>
<dbReference type="EMBL" id="KZ826332">
    <property type="protein sequence ID" value="PYI08721.1"/>
    <property type="molecule type" value="Genomic_DNA"/>
</dbReference>
<proteinExistence type="predicted"/>
<organism evidence="1 2">
    <name type="scientific">Aspergillus sclerotiicarbonarius (strain CBS 121057 / IBT 28362)</name>
    <dbReference type="NCBI Taxonomy" id="1448318"/>
    <lineage>
        <taxon>Eukaryota</taxon>
        <taxon>Fungi</taxon>
        <taxon>Dikarya</taxon>
        <taxon>Ascomycota</taxon>
        <taxon>Pezizomycotina</taxon>
        <taxon>Eurotiomycetes</taxon>
        <taxon>Eurotiomycetidae</taxon>
        <taxon>Eurotiales</taxon>
        <taxon>Aspergillaceae</taxon>
        <taxon>Aspergillus</taxon>
        <taxon>Aspergillus subgen. Circumdati</taxon>
    </lineage>
</organism>
<dbReference type="Proteomes" id="UP000248423">
    <property type="component" value="Unassembled WGS sequence"/>
</dbReference>
<dbReference type="AlphaFoldDB" id="A0A319EGV8"/>
<dbReference type="VEuPathDB" id="FungiDB:BO78DRAFT_55712"/>